<protein>
    <submittedName>
        <fullName evidence="2">Uncharacterized protein</fullName>
    </submittedName>
</protein>
<dbReference type="AlphaFoldDB" id="A0A9P4Y457"/>
<sequence>MVGLEQIKASNAGISTTYPEGLVAVFAGATSGIGETSLREFTRHTVKPRIYVIGRSKEACDRLDAELKELNPSGTYSFLRTDTSLLRNVDDVCAQIKERETAVNVLFMSQGTANWYKVTDEGLNYLAGVCYFGRIRMIANLLPLMQQAAGLRRVVSSWTAGNEGPVYDDNWVVGNTKIKVPLTAARGHGTSMMTMALQHLAKTAPTVSFIHNFPGAVRTNLIRSDDGLETPVLECGERHAFYCTSAKYPPGRGEGALGVALPEGVGVARGIDGQDGTGVYSLTEEGESADLKVDELLAKYARDGTAEKLWTYTQGEFTRVRGNSSI</sequence>
<dbReference type="GO" id="GO:0016491">
    <property type="term" value="F:oxidoreductase activity"/>
    <property type="evidence" value="ECO:0007669"/>
    <property type="project" value="UniProtKB-KW"/>
</dbReference>
<gene>
    <name evidence="2" type="ORF">M406DRAFT_38016</name>
</gene>
<dbReference type="RefSeq" id="XP_040777575.1">
    <property type="nucleotide sequence ID" value="XM_040924044.1"/>
</dbReference>
<evidence type="ECO:0000256" key="1">
    <source>
        <dbReference type="ARBA" id="ARBA00023002"/>
    </source>
</evidence>
<reference evidence="2" key="1">
    <citation type="journal article" date="2020" name="Phytopathology">
        <title>Genome sequence of the chestnut blight fungus Cryphonectria parasitica EP155: A fundamental resource for an archetypical invasive plant pathogen.</title>
        <authorList>
            <person name="Crouch J.A."/>
            <person name="Dawe A."/>
            <person name="Aerts A."/>
            <person name="Barry K."/>
            <person name="Churchill A.C.L."/>
            <person name="Grimwood J."/>
            <person name="Hillman B."/>
            <person name="Milgroom M.G."/>
            <person name="Pangilinan J."/>
            <person name="Smith M."/>
            <person name="Salamov A."/>
            <person name="Schmutz J."/>
            <person name="Yadav J."/>
            <person name="Grigoriev I.V."/>
            <person name="Nuss D."/>
        </authorList>
    </citation>
    <scope>NUCLEOTIDE SEQUENCE</scope>
    <source>
        <strain evidence="2">EP155</strain>
    </source>
</reference>
<dbReference type="OrthoDB" id="2898509at2759"/>
<name>A0A9P4Y457_CRYP1</name>
<dbReference type="GeneID" id="63841173"/>
<dbReference type="Gene3D" id="3.40.50.720">
    <property type="entry name" value="NAD(P)-binding Rossmann-like Domain"/>
    <property type="match status" value="1"/>
</dbReference>
<dbReference type="InterPro" id="IPR052228">
    <property type="entry name" value="Sec_Metab_Biosynth_Oxidored"/>
</dbReference>
<keyword evidence="1" id="KW-0560">Oxidoreductase</keyword>
<proteinExistence type="predicted"/>
<dbReference type="Proteomes" id="UP000803844">
    <property type="component" value="Unassembled WGS sequence"/>
</dbReference>
<dbReference type="SUPFAM" id="SSF51735">
    <property type="entry name" value="NAD(P)-binding Rossmann-fold domains"/>
    <property type="match status" value="1"/>
</dbReference>
<dbReference type="Pfam" id="PF00106">
    <property type="entry name" value="adh_short"/>
    <property type="match status" value="1"/>
</dbReference>
<dbReference type="EMBL" id="MU032347">
    <property type="protein sequence ID" value="KAF3766614.1"/>
    <property type="molecule type" value="Genomic_DNA"/>
</dbReference>
<dbReference type="PANTHER" id="PTHR47534">
    <property type="entry name" value="YALI0E05731P"/>
    <property type="match status" value="1"/>
</dbReference>
<comment type="caution">
    <text evidence="2">The sequence shown here is derived from an EMBL/GenBank/DDBJ whole genome shotgun (WGS) entry which is preliminary data.</text>
</comment>
<dbReference type="InterPro" id="IPR002347">
    <property type="entry name" value="SDR_fam"/>
</dbReference>
<dbReference type="InterPro" id="IPR036291">
    <property type="entry name" value="NAD(P)-bd_dom_sf"/>
</dbReference>
<evidence type="ECO:0000313" key="2">
    <source>
        <dbReference type="EMBL" id="KAF3766614.1"/>
    </source>
</evidence>
<accession>A0A9P4Y457</accession>
<keyword evidence="3" id="KW-1185">Reference proteome</keyword>
<organism evidence="2 3">
    <name type="scientific">Cryphonectria parasitica (strain ATCC 38755 / EP155)</name>
    <dbReference type="NCBI Taxonomy" id="660469"/>
    <lineage>
        <taxon>Eukaryota</taxon>
        <taxon>Fungi</taxon>
        <taxon>Dikarya</taxon>
        <taxon>Ascomycota</taxon>
        <taxon>Pezizomycotina</taxon>
        <taxon>Sordariomycetes</taxon>
        <taxon>Sordariomycetidae</taxon>
        <taxon>Diaporthales</taxon>
        <taxon>Cryphonectriaceae</taxon>
        <taxon>Cryphonectria-Endothia species complex</taxon>
        <taxon>Cryphonectria</taxon>
    </lineage>
</organism>
<evidence type="ECO:0000313" key="3">
    <source>
        <dbReference type="Proteomes" id="UP000803844"/>
    </source>
</evidence>
<dbReference type="PANTHER" id="PTHR47534:SF3">
    <property type="entry name" value="ALCOHOL DEHYDROGENASE-LIKE C-TERMINAL DOMAIN-CONTAINING PROTEIN"/>
    <property type="match status" value="1"/>
</dbReference>